<dbReference type="InterPro" id="IPR036188">
    <property type="entry name" value="FAD/NAD-bd_sf"/>
</dbReference>
<feature type="signal peptide" evidence="1">
    <location>
        <begin position="1"/>
        <end position="17"/>
    </location>
</feature>
<accession>A0A9Q8STW2</accession>
<protein>
    <recommendedName>
        <fullName evidence="4">FAD/NAD(P)-binding domain-containing protein</fullName>
    </recommendedName>
</protein>
<dbReference type="Proteomes" id="UP000830671">
    <property type="component" value="Chromosome 4"/>
</dbReference>
<keyword evidence="1" id="KW-0732">Signal</keyword>
<dbReference type="AlphaFoldDB" id="A0A9Q8STW2"/>
<dbReference type="KEGG" id="clup:CLUP02_08974"/>
<dbReference type="Gene3D" id="3.50.50.100">
    <property type="match status" value="1"/>
</dbReference>
<feature type="chain" id="PRO_5040453672" description="FAD/NAD(P)-binding domain-containing protein" evidence="1">
    <location>
        <begin position="18"/>
        <end position="165"/>
    </location>
</feature>
<evidence type="ECO:0008006" key="4">
    <source>
        <dbReference type="Google" id="ProtNLM"/>
    </source>
</evidence>
<dbReference type="RefSeq" id="XP_049145098.1">
    <property type="nucleotide sequence ID" value="XM_049287955.1"/>
</dbReference>
<proteinExistence type="predicted"/>
<dbReference type="GeneID" id="73342965"/>
<sequence length="165" mass="17716">MSGRIVVIGAGFAGVWSALSAKCLINVHSQTEAFKVNVIAPQPYFASGIKFIHGNIDDIDVQSPTVSYRSSTGTEHLTTYDRLILTAGSSVIRPEQVSGLAQHARDVDSLEGAIKLETHLNSLGAYPPTSCNCFLDLGAWGAVITGGWERKVRATDRELAKQAKM</sequence>
<dbReference type="EMBL" id="CP019476">
    <property type="protein sequence ID" value="UQC83479.1"/>
    <property type="molecule type" value="Genomic_DNA"/>
</dbReference>
<name>A0A9Q8STW2_9PEZI</name>
<organism evidence="2 3">
    <name type="scientific">Colletotrichum lupini</name>
    <dbReference type="NCBI Taxonomy" id="145971"/>
    <lineage>
        <taxon>Eukaryota</taxon>
        <taxon>Fungi</taxon>
        <taxon>Dikarya</taxon>
        <taxon>Ascomycota</taxon>
        <taxon>Pezizomycotina</taxon>
        <taxon>Sordariomycetes</taxon>
        <taxon>Hypocreomycetidae</taxon>
        <taxon>Glomerellales</taxon>
        <taxon>Glomerellaceae</taxon>
        <taxon>Colletotrichum</taxon>
        <taxon>Colletotrichum acutatum species complex</taxon>
    </lineage>
</organism>
<evidence type="ECO:0000256" key="1">
    <source>
        <dbReference type="SAM" id="SignalP"/>
    </source>
</evidence>
<evidence type="ECO:0000313" key="2">
    <source>
        <dbReference type="EMBL" id="UQC83479.1"/>
    </source>
</evidence>
<evidence type="ECO:0000313" key="3">
    <source>
        <dbReference type="Proteomes" id="UP000830671"/>
    </source>
</evidence>
<keyword evidence="3" id="KW-1185">Reference proteome</keyword>
<dbReference type="SUPFAM" id="SSF51905">
    <property type="entry name" value="FAD/NAD(P)-binding domain"/>
    <property type="match status" value="1"/>
</dbReference>
<reference evidence="2" key="1">
    <citation type="journal article" date="2021" name="Mol. Plant Microbe Interact.">
        <title>Complete Genome Sequence of the Plant-Pathogenic Fungus Colletotrichum lupini.</title>
        <authorList>
            <person name="Baroncelli R."/>
            <person name="Pensec F."/>
            <person name="Da Lio D."/>
            <person name="Boufleur T."/>
            <person name="Vicente I."/>
            <person name="Sarrocco S."/>
            <person name="Picot A."/>
            <person name="Baraldi E."/>
            <person name="Sukno S."/>
            <person name="Thon M."/>
            <person name="Le Floch G."/>
        </authorList>
    </citation>
    <scope>NUCLEOTIDE SEQUENCE</scope>
    <source>
        <strain evidence="2">IMI 504893</strain>
    </source>
</reference>
<gene>
    <name evidence="2" type="ORF">CLUP02_08974</name>
</gene>